<keyword evidence="14" id="KW-0460">Magnesium</keyword>
<dbReference type="EC" id="6.3.2.17" evidence="8"/>
<evidence type="ECO:0000256" key="3">
    <source>
        <dbReference type="ARBA" id="ARBA00004799"/>
    </source>
</evidence>
<dbReference type="SUPFAM" id="SSF53244">
    <property type="entry name" value="MurD-like peptide ligases, peptide-binding domain"/>
    <property type="match status" value="1"/>
</dbReference>
<dbReference type="PANTHER" id="PTHR11136">
    <property type="entry name" value="FOLYLPOLYGLUTAMATE SYNTHASE-RELATED"/>
    <property type="match status" value="1"/>
</dbReference>
<name>A0A6N4E0E2_9GAMM</name>
<dbReference type="NCBIfam" id="TIGR01499">
    <property type="entry name" value="folC"/>
    <property type="match status" value="1"/>
</dbReference>
<keyword evidence="10 23" id="KW-0436">Ligase</keyword>
<evidence type="ECO:0000256" key="15">
    <source>
        <dbReference type="ARBA" id="ARBA00022909"/>
    </source>
</evidence>
<evidence type="ECO:0000256" key="20">
    <source>
        <dbReference type="ARBA" id="ARBA00047808"/>
    </source>
</evidence>
<evidence type="ECO:0000256" key="5">
    <source>
        <dbReference type="ARBA" id="ARBA00008276"/>
    </source>
</evidence>
<dbReference type="UniPathway" id="UPA00077">
    <property type="reaction ID" value="UER00157"/>
</dbReference>
<dbReference type="GO" id="GO:0004326">
    <property type="term" value="F:tetrahydrofolylpolyglutamate synthase activity"/>
    <property type="evidence" value="ECO:0007669"/>
    <property type="project" value="UniProtKB-EC"/>
</dbReference>
<dbReference type="GO" id="GO:0005737">
    <property type="term" value="C:cytoplasm"/>
    <property type="evidence" value="ECO:0007669"/>
    <property type="project" value="TreeGrafter"/>
</dbReference>
<dbReference type="InterPro" id="IPR036565">
    <property type="entry name" value="Mur-like_cat_sf"/>
</dbReference>
<evidence type="ECO:0000313" key="26">
    <source>
        <dbReference type="EMBL" id="PUE04564.1"/>
    </source>
</evidence>
<evidence type="ECO:0000256" key="10">
    <source>
        <dbReference type="ARBA" id="ARBA00022598"/>
    </source>
</evidence>
<dbReference type="FunFam" id="3.40.1190.10:FF:000004">
    <property type="entry name" value="Dihydrofolate synthase/folylpolyglutamate synthase"/>
    <property type="match status" value="1"/>
</dbReference>
<dbReference type="InterPro" id="IPR004101">
    <property type="entry name" value="Mur_ligase_C"/>
</dbReference>
<reference evidence="26 27" key="1">
    <citation type="submission" date="2018-01" db="EMBL/GenBank/DDBJ databases">
        <title>Novel co-symbiosis in the lucinid bivalve Phacoides pectinatus.</title>
        <authorList>
            <person name="Lim S.J."/>
            <person name="Davis B.G."/>
            <person name="Gill D.E."/>
            <person name="Engel A.S."/>
            <person name="Anderson L.C."/>
            <person name="Campbell B.J."/>
        </authorList>
    </citation>
    <scope>NUCLEOTIDE SEQUENCE [LARGE SCALE GENOMIC DNA]</scope>
    <source>
        <strain evidence="26">N3_P5</strain>
    </source>
</reference>
<evidence type="ECO:0000256" key="7">
    <source>
        <dbReference type="ARBA" id="ARBA00013023"/>
    </source>
</evidence>
<feature type="domain" description="Mur ligase C-terminal" evidence="24">
    <location>
        <begin position="287"/>
        <end position="410"/>
    </location>
</feature>
<keyword evidence="11" id="KW-0479">Metal-binding</keyword>
<evidence type="ECO:0000256" key="14">
    <source>
        <dbReference type="ARBA" id="ARBA00022842"/>
    </source>
</evidence>
<evidence type="ECO:0000256" key="13">
    <source>
        <dbReference type="ARBA" id="ARBA00022840"/>
    </source>
</evidence>
<dbReference type="SUPFAM" id="SSF53623">
    <property type="entry name" value="MurD-like peptide ligases, catalytic domain"/>
    <property type="match status" value="1"/>
</dbReference>
<dbReference type="Gene3D" id="3.40.1190.10">
    <property type="entry name" value="Mur-like, catalytic domain"/>
    <property type="match status" value="1"/>
</dbReference>
<comment type="caution">
    <text evidence="26">The sequence shown here is derived from an EMBL/GenBank/DDBJ whole genome shotgun (WGS) entry which is preliminary data.</text>
</comment>
<evidence type="ECO:0000256" key="21">
    <source>
        <dbReference type="ARBA" id="ARBA00049035"/>
    </source>
</evidence>
<comment type="cofactor">
    <cofactor evidence="1">
        <name>Mg(2+)</name>
        <dbReference type="ChEBI" id="CHEBI:18420"/>
    </cofactor>
</comment>
<evidence type="ECO:0000256" key="22">
    <source>
        <dbReference type="ARBA" id="ARBA00049161"/>
    </source>
</evidence>
<sequence length="420" mass="45453">MRFDTLDEWLDWQSGLHPSAIDLGLERVASVWRRLHPTPFPCPVISVAGTNGKGSCVAFAEAILSAAGYRVGSYTSPHLRRYNERIRVAREEVDDARICRAFERIDQARGATSLTYFEFGTLAALDIFAAAGLDAVVLEVGLGGRLDAVNIIDADVALITTVDLDHVEWLGATREEIGREKAGIMRPGAPVVFATGDPPRSVREQARRLGAPLLVSGEAFGYRATEQGWEWRAGERVRRSLPIPQLRGAHQLDNAAAVLMALESIGHRLPVDQQAVRTGLQDLRLRGRFEIVERSPLVILDVAHNVEAARLLRDNLRRMYSPGPTVAVFAMLGDKDLPGVARLLAPLIDHWYAAPLQGARSLPVARLLEGLSAAGVDPAQQSGCPSLAGALEAARTAAGEEGRVVVFGSFYTVGGVLELL</sequence>
<evidence type="ECO:0000256" key="18">
    <source>
        <dbReference type="ARBA" id="ARBA00032510"/>
    </source>
</evidence>
<gene>
    <name evidence="26" type="ORF">C3L24_02965</name>
</gene>
<evidence type="ECO:0000256" key="19">
    <source>
        <dbReference type="ARBA" id="ARBA00047493"/>
    </source>
</evidence>
<dbReference type="EMBL" id="PQCO01000119">
    <property type="protein sequence ID" value="PUE04564.1"/>
    <property type="molecule type" value="Genomic_DNA"/>
</dbReference>
<evidence type="ECO:0000256" key="16">
    <source>
        <dbReference type="ARBA" id="ARBA00030048"/>
    </source>
</evidence>
<dbReference type="PIRSF" id="PIRSF001563">
    <property type="entry name" value="Folylpolyglu_synth"/>
    <property type="match status" value="1"/>
</dbReference>
<evidence type="ECO:0000256" key="11">
    <source>
        <dbReference type="ARBA" id="ARBA00022723"/>
    </source>
</evidence>
<comment type="catalytic activity">
    <reaction evidence="22">
        <text>7,8-dihydropteroate + L-glutamate + ATP = 7,8-dihydrofolate + ADP + phosphate + H(+)</text>
        <dbReference type="Rhea" id="RHEA:23584"/>
        <dbReference type="ChEBI" id="CHEBI:15378"/>
        <dbReference type="ChEBI" id="CHEBI:17839"/>
        <dbReference type="ChEBI" id="CHEBI:29985"/>
        <dbReference type="ChEBI" id="CHEBI:30616"/>
        <dbReference type="ChEBI" id="CHEBI:43474"/>
        <dbReference type="ChEBI" id="CHEBI:57451"/>
        <dbReference type="ChEBI" id="CHEBI:456216"/>
        <dbReference type="EC" id="6.3.2.12"/>
    </reaction>
</comment>
<dbReference type="GO" id="GO:0046654">
    <property type="term" value="P:tetrahydrofolate biosynthetic process"/>
    <property type="evidence" value="ECO:0007669"/>
    <property type="project" value="UniProtKB-UniPathway"/>
</dbReference>
<evidence type="ECO:0000256" key="4">
    <source>
        <dbReference type="ARBA" id="ARBA00005150"/>
    </source>
</evidence>
<comment type="catalytic activity">
    <reaction evidence="20">
        <text>10-formyltetrahydrofolyl-(gamma-L-Glu)(n) + L-glutamate + ATP = 10-formyltetrahydrofolyl-(gamma-L-Glu)(n+1) + ADP + phosphate + H(+)</text>
        <dbReference type="Rhea" id="RHEA:51904"/>
        <dbReference type="Rhea" id="RHEA-COMP:13088"/>
        <dbReference type="Rhea" id="RHEA-COMP:14300"/>
        <dbReference type="ChEBI" id="CHEBI:15378"/>
        <dbReference type="ChEBI" id="CHEBI:29985"/>
        <dbReference type="ChEBI" id="CHEBI:30616"/>
        <dbReference type="ChEBI" id="CHEBI:43474"/>
        <dbReference type="ChEBI" id="CHEBI:134413"/>
        <dbReference type="ChEBI" id="CHEBI:456216"/>
        <dbReference type="EC" id="6.3.2.17"/>
    </reaction>
</comment>
<dbReference type="InterPro" id="IPR001645">
    <property type="entry name" value="Folylpolyglutamate_synth"/>
</dbReference>
<comment type="pathway">
    <text evidence="3">Cofactor biosynthesis; tetrahydrofolate biosynthesis; 7,8-dihydrofolate from 2-amino-4-hydroxy-6-hydroxymethyl-7,8-dihydropteridine diphosphate and 4-aminobenzoate: step 2/2.</text>
</comment>
<dbReference type="GO" id="GO:0005524">
    <property type="term" value="F:ATP binding"/>
    <property type="evidence" value="ECO:0007669"/>
    <property type="project" value="UniProtKB-KW"/>
</dbReference>
<dbReference type="Pfam" id="PF02875">
    <property type="entry name" value="Mur_ligase_C"/>
    <property type="match status" value="1"/>
</dbReference>
<comment type="similarity">
    <text evidence="5 23">Belongs to the folylpolyglutamate synthase family.</text>
</comment>
<evidence type="ECO:0000259" key="25">
    <source>
        <dbReference type="Pfam" id="PF08245"/>
    </source>
</evidence>
<dbReference type="AlphaFoldDB" id="A0A6N4E0E2"/>
<evidence type="ECO:0000256" key="2">
    <source>
        <dbReference type="ARBA" id="ARBA00002714"/>
    </source>
</evidence>
<evidence type="ECO:0000256" key="1">
    <source>
        <dbReference type="ARBA" id="ARBA00001946"/>
    </source>
</evidence>
<dbReference type="GO" id="GO:0008841">
    <property type="term" value="F:dihydrofolate synthase activity"/>
    <property type="evidence" value="ECO:0007669"/>
    <property type="project" value="UniProtKB-EC"/>
</dbReference>
<accession>A0A6N4E0E2</accession>
<dbReference type="Proteomes" id="UP000250928">
    <property type="component" value="Unassembled WGS sequence"/>
</dbReference>
<comment type="catalytic activity">
    <reaction evidence="21">
        <text>(6R)-5,10-methylenetetrahydrofolyl-(gamma-L-Glu)(n) + L-glutamate + ATP = (6R)-5,10-methylenetetrahydrofolyl-(gamma-L-Glu)(n+1) + ADP + phosphate + H(+)</text>
        <dbReference type="Rhea" id="RHEA:51912"/>
        <dbReference type="Rhea" id="RHEA-COMP:13257"/>
        <dbReference type="Rhea" id="RHEA-COMP:13258"/>
        <dbReference type="ChEBI" id="CHEBI:15378"/>
        <dbReference type="ChEBI" id="CHEBI:29985"/>
        <dbReference type="ChEBI" id="CHEBI:30616"/>
        <dbReference type="ChEBI" id="CHEBI:43474"/>
        <dbReference type="ChEBI" id="CHEBI:136572"/>
        <dbReference type="ChEBI" id="CHEBI:456216"/>
        <dbReference type="EC" id="6.3.2.17"/>
    </reaction>
</comment>
<protein>
    <recommendedName>
        <fullName evidence="9">Dihydrofolate synthase/folylpolyglutamate synthase</fullName>
        <ecNumber evidence="7">6.3.2.12</ecNumber>
        <ecNumber evidence="8">6.3.2.17</ecNumber>
    </recommendedName>
    <alternativeName>
        <fullName evidence="18">Folylpoly-gamma-glutamate synthetase-dihydrofolate synthetase</fullName>
    </alternativeName>
    <alternativeName>
        <fullName evidence="16">Folylpolyglutamate synthetase</fullName>
    </alternativeName>
    <alternativeName>
        <fullName evidence="17">Tetrahydrofolylpolyglutamate synthase</fullName>
    </alternativeName>
</protein>
<dbReference type="Gene3D" id="3.90.190.20">
    <property type="entry name" value="Mur ligase, C-terminal domain"/>
    <property type="match status" value="1"/>
</dbReference>
<evidence type="ECO:0000256" key="8">
    <source>
        <dbReference type="ARBA" id="ARBA00013025"/>
    </source>
</evidence>
<keyword evidence="13 23" id="KW-0067">ATP-binding</keyword>
<evidence type="ECO:0000313" key="27">
    <source>
        <dbReference type="Proteomes" id="UP000250928"/>
    </source>
</evidence>
<evidence type="ECO:0000256" key="9">
    <source>
        <dbReference type="ARBA" id="ARBA00019357"/>
    </source>
</evidence>
<dbReference type="InterPro" id="IPR036615">
    <property type="entry name" value="Mur_ligase_C_dom_sf"/>
</dbReference>
<proteinExistence type="inferred from homology"/>
<organism evidence="26 27">
    <name type="scientific">Candidatus Sedimenticola endophacoides</name>
    <dbReference type="NCBI Taxonomy" id="2548426"/>
    <lineage>
        <taxon>Bacteria</taxon>
        <taxon>Pseudomonadati</taxon>
        <taxon>Pseudomonadota</taxon>
        <taxon>Gammaproteobacteria</taxon>
        <taxon>Chromatiales</taxon>
        <taxon>Sedimenticolaceae</taxon>
        <taxon>Sedimenticola</taxon>
    </lineage>
</organism>
<keyword evidence="12 23" id="KW-0547">Nucleotide-binding</keyword>
<feature type="domain" description="Mur ligase central" evidence="25">
    <location>
        <begin position="47"/>
        <end position="222"/>
    </location>
</feature>
<comment type="function">
    <text evidence="2">Functions in two distinct reactions of the de novo folate biosynthetic pathway. Catalyzes the addition of a glutamate residue to dihydropteroate (7,8-dihydropteroate or H2Pte) to form dihydrofolate (7,8-dihydrofolate monoglutamate or H2Pte-Glu). Also catalyzes successive additions of L-glutamate to tetrahydrofolate or 10-formyltetrahydrofolate or 5,10-methylenetetrahydrofolate, leading to folylpolyglutamate derivatives.</text>
</comment>
<dbReference type="InterPro" id="IPR013221">
    <property type="entry name" value="Mur_ligase_cen"/>
</dbReference>
<comment type="subunit">
    <text evidence="6">Monomer.</text>
</comment>
<comment type="pathway">
    <text evidence="4">Cofactor biosynthesis; tetrahydrofolylpolyglutamate biosynthesis.</text>
</comment>
<evidence type="ECO:0000256" key="17">
    <source>
        <dbReference type="ARBA" id="ARBA00030592"/>
    </source>
</evidence>
<dbReference type="PANTHER" id="PTHR11136:SF0">
    <property type="entry name" value="DIHYDROFOLATE SYNTHETASE-RELATED"/>
    <property type="match status" value="1"/>
</dbReference>
<dbReference type="NCBIfam" id="NF008101">
    <property type="entry name" value="PRK10846.1"/>
    <property type="match status" value="1"/>
</dbReference>
<evidence type="ECO:0000259" key="24">
    <source>
        <dbReference type="Pfam" id="PF02875"/>
    </source>
</evidence>
<dbReference type="GO" id="GO:0046872">
    <property type="term" value="F:metal ion binding"/>
    <property type="evidence" value="ECO:0007669"/>
    <property type="project" value="UniProtKB-KW"/>
</dbReference>
<keyword evidence="15" id="KW-0289">Folate biosynthesis</keyword>
<dbReference type="EC" id="6.3.2.12" evidence="7"/>
<evidence type="ECO:0000256" key="23">
    <source>
        <dbReference type="PIRNR" id="PIRNR001563"/>
    </source>
</evidence>
<dbReference type="Pfam" id="PF08245">
    <property type="entry name" value="Mur_ligase_M"/>
    <property type="match status" value="1"/>
</dbReference>
<evidence type="ECO:0000256" key="6">
    <source>
        <dbReference type="ARBA" id="ARBA00011245"/>
    </source>
</evidence>
<evidence type="ECO:0000256" key="12">
    <source>
        <dbReference type="ARBA" id="ARBA00022741"/>
    </source>
</evidence>
<dbReference type="GO" id="GO:0046656">
    <property type="term" value="P:folic acid biosynthetic process"/>
    <property type="evidence" value="ECO:0007669"/>
    <property type="project" value="UniProtKB-KW"/>
</dbReference>
<comment type="catalytic activity">
    <reaction evidence="19">
        <text>(6S)-5,6,7,8-tetrahydrofolyl-(gamma-L-Glu)(n) + L-glutamate + ATP = (6S)-5,6,7,8-tetrahydrofolyl-(gamma-L-Glu)(n+1) + ADP + phosphate + H(+)</text>
        <dbReference type="Rhea" id="RHEA:10580"/>
        <dbReference type="Rhea" id="RHEA-COMP:14738"/>
        <dbReference type="Rhea" id="RHEA-COMP:14740"/>
        <dbReference type="ChEBI" id="CHEBI:15378"/>
        <dbReference type="ChEBI" id="CHEBI:29985"/>
        <dbReference type="ChEBI" id="CHEBI:30616"/>
        <dbReference type="ChEBI" id="CHEBI:43474"/>
        <dbReference type="ChEBI" id="CHEBI:141005"/>
        <dbReference type="ChEBI" id="CHEBI:456216"/>
        <dbReference type="EC" id="6.3.2.17"/>
    </reaction>
</comment>